<feature type="chain" id="PRO_5037711983" description="DUF4352 domain-containing protein" evidence="2">
    <location>
        <begin position="22"/>
        <end position="201"/>
    </location>
</feature>
<dbReference type="Proteomes" id="UP000654123">
    <property type="component" value="Unassembled WGS sequence"/>
</dbReference>
<evidence type="ECO:0000313" key="3">
    <source>
        <dbReference type="EMBL" id="GGQ27089.1"/>
    </source>
</evidence>
<dbReference type="PROSITE" id="PS51257">
    <property type="entry name" value="PROKAR_LIPOPROTEIN"/>
    <property type="match status" value="1"/>
</dbReference>
<gene>
    <name evidence="3" type="ORF">GCM10010249_52270</name>
</gene>
<feature type="signal peptide" evidence="2">
    <location>
        <begin position="1"/>
        <end position="21"/>
    </location>
</feature>
<protein>
    <recommendedName>
        <fullName evidence="5">DUF4352 domain-containing protein</fullName>
    </recommendedName>
</protein>
<name>A0A918EM38_9ACTN</name>
<reference evidence="3" key="2">
    <citation type="submission" date="2020-09" db="EMBL/GenBank/DDBJ databases">
        <authorList>
            <person name="Sun Q."/>
            <person name="Ohkuma M."/>
        </authorList>
    </citation>
    <scope>NUCLEOTIDE SEQUENCE</scope>
    <source>
        <strain evidence="3">JCM 4335</strain>
    </source>
</reference>
<reference evidence="3" key="1">
    <citation type="journal article" date="2014" name="Int. J. Syst. Evol. Microbiol.">
        <title>Complete genome sequence of Corynebacterium casei LMG S-19264T (=DSM 44701T), isolated from a smear-ripened cheese.</title>
        <authorList>
            <consortium name="US DOE Joint Genome Institute (JGI-PGF)"/>
            <person name="Walter F."/>
            <person name="Albersmeier A."/>
            <person name="Kalinowski J."/>
            <person name="Ruckert C."/>
        </authorList>
    </citation>
    <scope>NUCLEOTIDE SEQUENCE</scope>
    <source>
        <strain evidence="3">JCM 4335</strain>
    </source>
</reference>
<dbReference type="EMBL" id="BMSV01000012">
    <property type="protein sequence ID" value="GGQ27089.1"/>
    <property type="molecule type" value="Genomic_DNA"/>
</dbReference>
<evidence type="ECO:0000256" key="2">
    <source>
        <dbReference type="SAM" id="SignalP"/>
    </source>
</evidence>
<accession>A0A918EM38</accession>
<keyword evidence="2" id="KW-0732">Signal</keyword>
<feature type="compositionally biased region" description="Polar residues" evidence="1">
    <location>
        <begin position="33"/>
        <end position="44"/>
    </location>
</feature>
<sequence length="201" mass="21549">MRTRTTAALAVFLLTTLTACGTEPTPDKPASAPQPSTGEMTEQAPSPSTSTPQSPLPLGEAWKWEGLAIDGVTRTKGSTVALSYTQPVVGFRPPGKELGVSGKAVWARIEVKVCNEEGGNIHVTQSAWSLAYEDGAQAEVTGLHGGDFPKPEFPMNEKLVKPGKCVRGGIMFPTEPDQRPERIVYHPDSIDEPIEWAVPTK</sequence>
<keyword evidence="4" id="KW-1185">Reference proteome</keyword>
<evidence type="ECO:0000256" key="1">
    <source>
        <dbReference type="SAM" id="MobiDB-lite"/>
    </source>
</evidence>
<comment type="caution">
    <text evidence="3">The sequence shown here is derived from an EMBL/GenBank/DDBJ whole genome shotgun (WGS) entry which is preliminary data.</text>
</comment>
<feature type="compositionally biased region" description="Low complexity" evidence="1">
    <location>
        <begin position="45"/>
        <end position="58"/>
    </location>
</feature>
<evidence type="ECO:0000313" key="4">
    <source>
        <dbReference type="Proteomes" id="UP000654123"/>
    </source>
</evidence>
<dbReference type="AlphaFoldDB" id="A0A918EM38"/>
<evidence type="ECO:0008006" key="5">
    <source>
        <dbReference type="Google" id="ProtNLM"/>
    </source>
</evidence>
<organism evidence="3 4">
    <name type="scientific">Streptomyces roseolilacinus</name>
    <dbReference type="NCBI Taxonomy" id="66904"/>
    <lineage>
        <taxon>Bacteria</taxon>
        <taxon>Bacillati</taxon>
        <taxon>Actinomycetota</taxon>
        <taxon>Actinomycetes</taxon>
        <taxon>Kitasatosporales</taxon>
        <taxon>Streptomycetaceae</taxon>
        <taxon>Streptomyces</taxon>
    </lineage>
</organism>
<proteinExistence type="predicted"/>
<dbReference type="RefSeq" id="WP_189537600.1">
    <property type="nucleotide sequence ID" value="NZ_BMSV01000012.1"/>
</dbReference>
<feature type="region of interest" description="Disordered" evidence="1">
    <location>
        <begin position="20"/>
        <end position="58"/>
    </location>
</feature>